<dbReference type="Proteomes" id="UP000585905">
    <property type="component" value="Unassembled WGS sequence"/>
</dbReference>
<dbReference type="InterPro" id="IPR023393">
    <property type="entry name" value="START-like_dom_sf"/>
</dbReference>
<evidence type="ECO:0000313" key="1">
    <source>
        <dbReference type="EMBL" id="MBA8846591.1"/>
    </source>
</evidence>
<reference evidence="1 2" key="1">
    <citation type="submission" date="2020-07" db="EMBL/GenBank/DDBJ databases">
        <title>Sequencing the genomes of 1000 actinobacteria strains.</title>
        <authorList>
            <person name="Klenk H.-P."/>
        </authorList>
    </citation>
    <scope>NUCLEOTIDE SEQUENCE [LARGE SCALE GENOMIC DNA]</scope>
    <source>
        <strain evidence="1 2">DSM 19663</strain>
    </source>
</reference>
<proteinExistence type="predicted"/>
<dbReference type="SUPFAM" id="SSF55961">
    <property type="entry name" value="Bet v1-like"/>
    <property type="match status" value="1"/>
</dbReference>
<dbReference type="RefSeq" id="WP_182489291.1">
    <property type="nucleotide sequence ID" value="NZ_BAAAOV010000003.1"/>
</dbReference>
<name>A0A839E2K4_9MICO</name>
<comment type="caution">
    <text evidence="1">The sequence shown here is derived from an EMBL/GenBank/DDBJ whole genome shotgun (WGS) entry which is preliminary data.</text>
</comment>
<dbReference type="EMBL" id="JACGWX010000001">
    <property type="protein sequence ID" value="MBA8846591.1"/>
    <property type="molecule type" value="Genomic_DNA"/>
</dbReference>
<accession>A0A839E2K4</accession>
<dbReference type="AlphaFoldDB" id="A0A839E2K4"/>
<dbReference type="Gene3D" id="3.30.530.20">
    <property type="match status" value="1"/>
</dbReference>
<organism evidence="1 2">
    <name type="scientific">Microcella alkalica</name>
    <dbReference type="NCBI Taxonomy" id="355930"/>
    <lineage>
        <taxon>Bacteria</taxon>
        <taxon>Bacillati</taxon>
        <taxon>Actinomycetota</taxon>
        <taxon>Actinomycetes</taxon>
        <taxon>Micrococcales</taxon>
        <taxon>Microbacteriaceae</taxon>
        <taxon>Microcella</taxon>
    </lineage>
</organism>
<gene>
    <name evidence="1" type="ORF">FHX53_000155</name>
</gene>
<protein>
    <recommendedName>
        <fullName evidence="3">DUF4287 domain-containing protein</fullName>
    </recommendedName>
</protein>
<evidence type="ECO:0000313" key="2">
    <source>
        <dbReference type="Proteomes" id="UP000585905"/>
    </source>
</evidence>
<evidence type="ECO:0008006" key="3">
    <source>
        <dbReference type="Google" id="ProtNLM"/>
    </source>
</evidence>
<keyword evidence="2" id="KW-1185">Reference proteome</keyword>
<sequence>MTTQEAFKKRVRERMQKTGERYGAARRALIEAARARDAAASAADGATTASPARVWVAQPQHSDELVREKTGRGWDAWVDAIDAGPGRAAGHPAIAAWLVAQGVDDWWAQGVTVGYERITGLRLPGQMPDGTFTVSRSRIVAMAPEEARAMIHDDDARAALLPGFETVLRSRPGVRSPGFELRRDGELLGRVTFAFDPAPGGRTTLTVAHAKLPTLEEGDHWKAFWAEWLAALEEAGTTD</sequence>